<evidence type="ECO:0000313" key="2">
    <source>
        <dbReference type="Proteomes" id="UP000297753"/>
    </source>
</evidence>
<dbReference type="OrthoDB" id="5910071at2"/>
<proteinExistence type="predicted"/>
<reference evidence="1 2" key="1">
    <citation type="submission" date="2019-01" db="EMBL/GenBank/DDBJ databases">
        <title>Vibrio BEI176 sp. nov, a marine bacterium isolated from China: eastern marignal seas.</title>
        <authorList>
            <person name="Li B."/>
        </authorList>
    </citation>
    <scope>NUCLEOTIDE SEQUENCE [LARGE SCALE GENOMIC DNA]</scope>
    <source>
        <strain evidence="1 2">BEI176</strain>
    </source>
</reference>
<comment type="caution">
    <text evidence="1">The sequence shown here is derived from an EMBL/GenBank/DDBJ whole genome shotgun (WGS) entry which is preliminary data.</text>
</comment>
<accession>A0A4Y8W905</accession>
<dbReference type="InterPro" id="IPR035901">
    <property type="entry name" value="GIY-YIG_endonuc_sf"/>
</dbReference>
<dbReference type="Proteomes" id="UP000297753">
    <property type="component" value="Unassembled WGS sequence"/>
</dbReference>
<sequence>MRFSDILDIFEREFKPLLGKFCHYNLSVQEAIDTQDDYIWHPGVYVWFHPKDGVLRVGRSLSNSRKRSLEHVGHNTGGLIKEYAQDSETRIFLFNVKDISDYHWVASLEIYFENELNPVLKAGRQG</sequence>
<dbReference type="RefSeq" id="WP_134837516.1">
    <property type="nucleotide sequence ID" value="NZ_SATR01000082.1"/>
</dbReference>
<protein>
    <recommendedName>
        <fullName evidence="3">GIY-YIG nuclease family protein</fullName>
    </recommendedName>
</protein>
<evidence type="ECO:0008006" key="3">
    <source>
        <dbReference type="Google" id="ProtNLM"/>
    </source>
</evidence>
<dbReference type="SUPFAM" id="SSF82771">
    <property type="entry name" value="GIY-YIG endonuclease"/>
    <property type="match status" value="1"/>
</dbReference>
<organism evidence="1 2">
    <name type="scientific">Vibrio ouci</name>
    <dbReference type="NCBI Taxonomy" id="2499078"/>
    <lineage>
        <taxon>Bacteria</taxon>
        <taxon>Pseudomonadati</taxon>
        <taxon>Pseudomonadota</taxon>
        <taxon>Gammaproteobacteria</taxon>
        <taxon>Vibrionales</taxon>
        <taxon>Vibrionaceae</taxon>
        <taxon>Vibrio</taxon>
    </lineage>
</organism>
<gene>
    <name evidence="1" type="ORF">ELS82_22965</name>
</gene>
<dbReference type="EMBL" id="SATR01000082">
    <property type="protein sequence ID" value="TFH89307.1"/>
    <property type="molecule type" value="Genomic_DNA"/>
</dbReference>
<keyword evidence="2" id="KW-1185">Reference proteome</keyword>
<dbReference type="AlphaFoldDB" id="A0A4Y8W905"/>
<evidence type="ECO:0000313" key="1">
    <source>
        <dbReference type="EMBL" id="TFH89307.1"/>
    </source>
</evidence>
<name>A0A4Y8W905_9VIBR</name>